<dbReference type="InterPro" id="IPR047272">
    <property type="entry name" value="S49_SppA_C"/>
</dbReference>
<dbReference type="EMBL" id="VWPK01000032">
    <property type="protein sequence ID" value="KAA5610471.1"/>
    <property type="molecule type" value="Genomic_DNA"/>
</dbReference>
<keyword evidence="2" id="KW-0645">Protease</keyword>
<feature type="transmembrane region" description="Helical" evidence="5">
    <location>
        <begin position="20"/>
        <end position="38"/>
    </location>
</feature>
<dbReference type="SUPFAM" id="SSF52096">
    <property type="entry name" value="ClpP/crotonase"/>
    <property type="match status" value="1"/>
</dbReference>
<evidence type="ECO:0000256" key="3">
    <source>
        <dbReference type="ARBA" id="ARBA00022801"/>
    </source>
</evidence>
<dbReference type="GO" id="GO:0004252">
    <property type="term" value="F:serine-type endopeptidase activity"/>
    <property type="evidence" value="ECO:0007669"/>
    <property type="project" value="InterPro"/>
</dbReference>
<dbReference type="PANTHER" id="PTHR42987">
    <property type="entry name" value="PEPTIDASE S49"/>
    <property type="match status" value="1"/>
</dbReference>
<dbReference type="InterPro" id="IPR001907">
    <property type="entry name" value="ClpP"/>
</dbReference>
<dbReference type="AlphaFoldDB" id="A0A5M6IQH5"/>
<dbReference type="InterPro" id="IPR004635">
    <property type="entry name" value="Pept_S49_SppA"/>
</dbReference>
<evidence type="ECO:0000256" key="1">
    <source>
        <dbReference type="ARBA" id="ARBA00008683"/>
    </source>
</evidence>
<sequence>MSFESDLLIDRRRLKRRLFFWRTLAVLAAFGCALLLLGPRLDRVGGPHLARLSVTGLITENRKLTEAVSALAKDDSVRGLIVFVDSPGGSVAGGESLYGAIGRVAEQKPVVAVMGGTAASAGYMVSLPAARIFAREATLTGSIGVLLETGEISGLLSRVGITADVITSGPLKGEPAFVRPLSPAGRDVLKGLVMDMYEQFVAMVATRRHMAPEKVRDVADGRAYTGRQALALGLVDAIGGEPEARSWLAEAKGIPETLPVRDVRVGGLAERALADGLSTVLGDTLKSVLSQGLMLDEVRALWQPSRL</sequence>
<dbReference type="Proteomes" id="UP000325255">
    <property type="component" value="Unassembled WGS sequence"/>
</dbReference>
<evidence type="ECO:0000313" key="8">
    <source>
        <dbReference type="Proteomes" id="UP000325255"/>
    </source>
</evidence>
<dbReference type="InterPro" id="IPR029045">
    <property type="entry name" value="ClpP/crotonase-like_dom_sf"/>
</dbReference>
<name>A0A5M6IQH5_9PROT</name>
<proteinExistence type="inferred from homology"/>
<keyword evidence="4" id="KW-0720">Serine protease</keyword>
<comment type="similarity">
    <text evidence="1">Belongs to the peptidase S49 family.</text>
</comment>
<keyword evidence="3" id="KW-0378">Hydrolase</keyword>
<evidence type="ECO:0000256" key="5">
    <source>
        <dbReference type="SAM" id="Phobius"/>
    </source>
</evidence>
<dbReference type="PANTHER" id="PTHR42987:SF4">
    <property type="entry name" value="PROTEASE SOHB-RELATED"/>
    <property type="match status" value="1"/>
</dbReference>
<gene>
    <name evidence="7" type="primary">sppA</name>
    <name evidence="7" type="ORF">F1189_19150</name>
</gene>
<comment type="caution">
    <text evidence="7">The sequence shown here is derived from an EMBL/GenBank/DDBJ whole genome shotgun (WGS) entry which is preliminary data.</text>
</comment>
<dbReference type="InterPro" id="IPR002142">
    <property type="entry name" value="Peptidase_S49"/>
</dbReference>
<dbReference type="Gene3D" id="3.90.226.10">
    <property type="entry name" value="2-enoyl-CoA Hydratase, Chain A, domain 1"/>
    <property type="match status" value="2"/>
</dbReference>
<keyword evidence="5" id="KW-1133">Transmembrane helix</keyword>
<keyword evidence="5" id="KW-0812">Transmembrane</keyword>
<accession>A0A5M6IQH5</accession>
<dbReference type="RefSeq" id="WP_150042476.1">
    <property type="nucleotide sequence ID" value="NZ_OW485601.1"/>
</dbReference>
<dbReference type="PRINTS" id="PR00127">
    <property type="entry name" value="CLPPROTEASEP"/>
</dbReference>
<keyword evidence="8" id="KW-1185">Reference proteome</keyword>
<feature type="domain" description="Peptidase S49" evidence="6">
    <location>
        <begin position="105"/>
        <end position="253"/>
    </location>
</feature>
<evidence type="ECO:0000256" key="2">
    <source>
        <dbReference type="ARBA" id="ARBA00022670"/>
    </source>
</evidence>
<evidence type="ECO:0000259" key="6">
    <source>
        <dbReference type="Pfam" id="PF01343"/>
    </source>
</evidence>
<evidence type="ECO:0000256" key="4">
    <source>
        <dbReference type="ARBA" id="ARBA00022825"/>
    </source>
</evidence>
<dbReference type="CDD" id="cd07023">
    <property type="entry name" value="S49_Sppa_N_C"/>
    <property type="match status" value="1"/>
</dbReference>
<dbReference type="NCBIfam" id="TIGR00706">
    <property type="entry name" value="SppA_dom"/>
    <property type="match status" value="1"/>
</dbReference>
<organism evidence="7 8">
    <name type="scientific">Rhodovastum atsumiense</name>
    <dbReference type="NCBI Taxonomy" id="504468"/>
    <lineage>
        <taxon>Bacteria</taxon>
        <taxon>Pseudomonadati</taxon>
        <taxon>Pseudomonadota</taxon>
        <taxon>Alphaproteobacteria</taxon>
        <taxon>Acetobacterales</taxon>
        <taxon>Acetobacteraceae</taxon>
        <taxon>Rhodovastum</taxon>
    </lineage>
</organism>
<evidence type="ECO:0000313" key="7">
    <source>
        <dbReference type="EMBL" id="KAA5610471.1"/>
    </source>
</evidence>
<reference evidence="7 8" key="1">
    <citation type="submission" date="2019-09" db="EMBL/GenBank/DDBJ databases">
        <title>Genome sequence of Rhodovastum atsumiense, a diverse member of the Acetobacteraceae family of non-sulfur purple photosynthetic bacteria.</title>
        <authorList>
            <person name="Meyer T."/>
            <person name="Kyndt J."/>
        </authorList>
    </citation>
    <scope>NUCLEOTIDE SEQUENCE [LARGE SCALE GENOMIC DNA]</scope>
    <source>
        <strain evidence="7 8">DSM 21279</strain>
    </source>
</reference>
<dbReference type="GO" id="GO:0004176">
    <property type="term" value="F:ATP-dependent peptidase activity"/>
    <property type="evidence" value="ECO:0007669"/>
    <property type="project" value="InterPro"/>
</dbReference>
<dbReference type="Pfam" id="PF01343">
    <property type="entry name" value="Peptidase_S49"/>
    <property type="match status" value="1"/>
</dbReference>
<keyword evidence="5" id="KW-0472">Membrane</keyword>
<dbReference type="GO" id="GO:0006508">
    <property type="term" value="P:proteolysis"/>
    <property type="evidence" value="ECO:0007669"/>
    <property type="project" value="UniProtKB-KW"/>
</dbReference>
<protein>
    <submittedName>
        <fullName evidence="7">Signal peptide peptidase SppA</fullName>
    </submittedName>
</protein>
<dbReference type="OrthoDB" id="9764363at2"/>